<dbReference type="AlphaFoldDB" id="W1WGZ9"/>
<protein>
    <submittedName>
        <fullName evidence="2">Uncharacterized protein</fullName>
    </submittedName>
</protein>
<organism evidence="2">
    <name type="scientific">human gut metagenome</name>
    <dbReference type="NCBI Taxonomy" id="408170"/>
    <lineage>
        <taxon>unclassified sequences</taxon>
        <taxon>metagenomes</taxon>
        <taxon>organismal metagenomes</taxon>
    </lineage>
</organism>
<proteinExistence type="predicted"/>
<sequence length="38" mass="4752">MICYSFFAYCSAILLLYFFWKERYTYNKKCEYATEEIV</sequence>
<feature type="transmembrane region" description="Helical" evidence="1">
    <location>
        <begin position="6"/>
        <end position="21"/>
    </location>
</feature>
<reference evidence="2" key="1">
    <citation type="submission" date="2013-12" db="EMBL/GenBank/DDBJ databases">
        <title>A Varibaculum cambriense genome reconstructed from a premature infant gut community with otherwise low bacterial novelty that shifts toward anaerobic metabolism during the third week of life.</title>
        <authorList>
            <person name="Brown C.T."/>
            <person name="Sharon I."/>
            <person name="Thomas B.C."/>
            <person name="Castelle C.J."/>
            <person name="Morowitz M.J."/>
            <person name="Banfield J.F."/>
        </authorList>
    </citation>
    <scope>NUCLEOTIDE SEQUENCE</scope>
</reference>
<comment type="caution">
    <text evidence="2">The sequence shown here is derived from an EMBL/GenBank/DDBJ whole genome shotgun (WGS) entry which is preliminary data.</text>
</comment>
<evidence type="ECO:0000256" key="1">
    <source>
        <dbReference type="SAM" id="Phobius"/>
    </source>
</evidence>
<dbReference type="EMBL" id="AZMM01019009">
    <property type="protein sequence ID" value="ETJ15694.1"/>
    <property type="molecule type" value="Genomic_DNA"/>
</dbReference>
<keyword evidence="1" id="KW-0472">Membrane</keyword>
<evidence type="ECO:0000313" key="2">
    <source>
        <dbReference type="EMBL" id="ETJ15694.1"/>
    </source>
</evidence>
<keyword evidence="1" id="KW-0812">Transmembrane</keyword>
<gene>
    <name evidence="2" type="ORF">Q604_UNBc4C00228G0001</name>
</gene>
<accession>W1WGZ9</accession>
<feature type="non-terminal residue" evidence="2">
    <location>
        <position position="38"/>
    </location>
</feature>
<name>W1WGZ9_9ZZZZ</name>
<keyword evidence="1" id="KW-1133">Transmembrane helix</keyword>